<dbReference type="Pfam" id="PF01420">
    <property type="entry name" value="Methylase_S"/>
    <property type="match status" value="1"/>
</dbReference>
<keyword evidence="2" id="KW-0680">Restriction system</keyword>
<feature type="domain" description="Type I restriction modification DNA specificity" evidence="4">
    <location>
        <begin position="2"/>
        <end position="165"/>
    </location>
</feature>
<dbReference type="PANTHER" id="PTHR30408">
    <property type="entry name" value="TYPE-1 RESTRICTION ENZYME ECOKI SPECIFICITY PROTEIN"/>
    <property type="match status" value="1"/>
</dbReference>
<organism evidence="5 6">
    <name type="scientific">Pseudooceanicola marinus</name>
    <dbReference type="NCBI Taxonomy" id="396013"/>
    <lineage>
        <taxon>Bacteria</taxon>
        <taxon>Pseudomonadati</taxon>
        <taxon>Pseudomonadota</taxon>
        <taxon>Alphaproteobacteria</taxon>
        <taxon>Rhodobacterales</taxon>
        <taxon>Paracoccaceae</taxon>
        <taxon>Pseudooceanicola</taxon>
    </lineage>
</organism>
<gene>
    <name evidence="5" type="ORF">PSM7751_04253</name>
</gene>
<dbReference type="Proteomes" id="UP000193963">
    <property type="component" value="Unassembled WGS sequence"/>
</dbReference>
<evidence type="ECO:0000256" key="2">
    <source>
        <dbReference type="ARBA" id="ARBA00022747"/>
    </source>
</evidence>
<dbReference type="Gene3D" id="3.90.220.20">
    <property type="entry name" value="DNA methylase specificity domains"/>
    <property type="match status" value="2"/>
</dbReference>
<dbReference type="InterPro" id="IPR000055">
    <property type="entry name" value="Restrct_endonuc_typeI_TRD"/>
</dbReference>
<dbReference type="RefSeq" id="WP_085890254.1">
    <property type="nucleotide sequence ID" value="NZ_FWFN01000015.1"/>
</dbReference>
<evidence type="ECO:0000313" key="5">
    <source>
        <dbReference type="EMBL" id="SLN75109.1"/>
    </source>
</evidence>
<accession>A0A1X7ABU6</accession>
<dbReference type="InterPro" id="IPR044946">
    <property type="entry name" value="Restrct_endonuc_typeI_TRD_sf"/>
</dbReference>
<dbReference type="PANTHER" id="PTHR30408:SF13">
    <property type="entry name" value="TYPE I RESTRICTION ENZYME HINDI SPECIFICITY SUBUNIT"/>
    <property type="match status" value="1"/>
</dbReference>
<evidence type="ECO:0000256" key="1">
    <source>
        <dbReference type="ARBA" id="ARBA00010923"/>
    </source>
</evidence>
<keyword evidence="3" id="KW-0238">DNA-binding</keyword>
<sequence length="378" mass="42542">MKWEAVKLGDVIDFFDARRVPLNSGQRAQRQGPYPYYGASGIVDYIDDFIFEGRYLLVAEDGENLNSRKLPVAFFAKGRFWVNNHAHIIRGKADKADDEFLKHWFAQTNISGYITGAAQPKLSQMNMKQIEIDLPPLPTQQRIAAILSAYDDLIENNTRRIAILEEMARRLYDEWFVCFRFPGHETAKFDGDLPTGWSEVTLGEVADVAWGDTKTTKKSYVDSGCVAYSAAGPDGFLPHFDYERTGIVLSAIGANCGITWFARGKWSCIKNTIRFFSRDQSISDEYLFFTTGLSDYWPKRGAAQPFISQGDAKQCKVVVPSESLHERFLAIARPALKQADNLRHMNANLRAQSDLLLPKLVSGEIDVSRAEAMLEAAE</sequence>
<evidence type="ECO:0000256" key="3">
    <source>
        <dbReference type="ARBA" id="ARBA00023125"/>
    </source>
</evidence>
<dbReference type="InterPro" id="IPR052021">
    <property type="entry name" value="Type-I_RS_S_subunit"/>
</dbReference>
<dbReference type="EMBL" id="FWFN01000015">
    <property type="protein sequence ID" value="SLN75109.1"/>
    <property type="molecule type" value="Genomic_DNA"/>
</dbReference>
<evidence type="ECO:0000259" key="4">
    <source>
        <dbReference type="Pfam" id="PF01420"/>
    </source>
</evidence>
<dbReference type="GO" id="GO:0009307">
    <property type="term" value="P:DNA restriction-modification system"/>
    <property type="evidence" value="ECO:0007669"/>
    <property type="project" value="UniProtKB-KW"/>
</dbReference>
<dbReference type="Gene3D" id="1.10.287.1120">
    <property type="entry name" value="Bipartite methylase S protein"/>
    <property type="match status" value="1"/>
</dbReference>
<comment type="similarity">
    <text evidence="1">Belongs to the type-I restriction system S methylase family.</text>
</comment>
<reference evidence="5 6" key="1">
    <citation type="submission" date="2017-03" db="EMBL/GenBank/DDBJ databases">
        <authorList>
            <person name="Afonso C.L."/>
            <person name="Miller P.J."/>
            <person name="Scott M.A."/>
            <person name="Spackman E."/>
            <person name="Goraichik I."/>
            <person name="Dimitrov K.M."/>
            <person name="Suarez D.L."/>
            <person name="Swayne D.E."/>
        </authorList>
    </citation>
    <scope>NUCLEOTIDE SEQUENCE [LARGE SCALE GENOMIC DNA]</scope>
    <source>
        <strain evidence="5 6">CECT 7751</strain>
    </source>
</reference>
<protein>
    <submittedName>
        <fullName evidence="5">Type I restriction modification DNA specificity domain protein</fullName>
    </submittedName>
</protein>
<dbReference type="OrthoDB" id="512700at2"/>
<dbReference type="SUPFAM" id="SSF116734">
    <property type="entry name" value="DNA methylase specificity domain"/>
    <property type="match status" value="2"/>
</dbReference>
<keyword evidence="6" id="KW-1185">Reference proteome</keyword>
<proteinExistence type="inferred from homology"/>
<evidence type="ECO:0000313" key="6">
    <source>
        <dbReference type="Proteomes" id="UP000193963"/>
    </source>
</evidence>
<dbReference type="GO" id="GO:0003677">
    <property type="term" value="F:DNA binding"/>
    <property type="evidence" value="ECO:0007669"/>
    <property type="project" value="UniProtKB-KW"/>
</dbReference>
<dbReference type="AlphaFoldDB" id="A0A1X7ABU6"/>
<name>A0A1X7ABU6_9RHOB</name>
<dbReference type="CDD" id="cd17262">
    <property type="entry name" value="RMtype1_S_Aco12261I-TRD2-CR2"/>
    <property type="match status" value="1"/>
</dbReference>